<proteinExistence type="predicted"/>
<name>A0A0F9SAP2_9ZZZZ</name>
<dbReference type="EMBL" id="LAZR01000568">
    <property type="protein sequence ID" value="KKN64119.1"/>
    <property type="molecule type" value="Genomic_DNA"/>
</dbReference>
<comment type="caution">
    <text evidence="1">The sequence shown here is derived from an EMBL/GenBank/DDBJ whole genome shotgun (WGS) entry which is preliminary data.</text>
</comment>
<accession>A0A0F9SAP2</accession>
<protein>
    <recommendedName>
        <fullName evidence="2">PARP catalytic domain-containing protein</fullName>
    </recommendedName>
</protein>
<evidence type="ECO:0000313" key="1">
    <source>
        <dbReference type="EMBL" id="KKN64119.1"/>
    </source>
</evidence>
<dbReference type="AlphaFoldDB" id="A0A0F9SAP2"/>
<organism evidence="1">
    <name type="scientific">marine sediment metagenome</name>
    <dbReference type="NCBI Taxonomy" id="412755"/>
    <lineage>
        <taxon>unclassified sequences</taxon>
        <taxon>metagenomes</taxon>
        <taxon>ecological metagenomes</taxon>
    </lineage>
</organism>
<gene>
    <name evidence="1" type="ORF">LCGC14_0495460</name>
</gene>
<evidence type="ECO:0008006" key="2">
    <source>
        <dbReference type="Google" id="ProtNLM"/>
    </source>
</evidence>
<sequence>MSFKKKVVQKKKVITKKLIPTNEFQYDFKRKYPGLNESYEKKGSYLFYHGTTVENLELIQLNGLRGGDDFDSRSEEKGDKAILHLTPDFETAEKYGQYGNILQIRLTKKELSELGLRPSINHAGELEYYIDDLEWNEIIIRSENLTNIAQEWKDGTFDYDNPYMWRDIDEAIQAGDKKEINEWIDFISNDNISKIIRNKMN</sequence>
<reference evidence="1" key="1">
    <citation type="journal article" date="2015" name="Nature">
        <title>Complex archaea that bridge the gap between prokaryotes and eukaryotes.</title>
        <authorList>
            <person name="Spang A."/>
            <person name="Saw J.H."/>
            <person name="Jorgensen S.L."/>
            <person name="Zaremba-Niedzwiedzka K."/>
            <person name="Martijn J."/>
            <person name="Lind A.E."/>
            <person name="van Eijk R."/>
            <person name="Schleper C."/>
            <person name="Guy L."/>
            <person name="Ettema T.J."/>
        </authorList>
    </citation>
    <scope>NUCLEOTIDE SEQUENCE</scope>
</reference>